<accession>A0A1H8AV42</accession>
<evidence type="ECO:0000256" key="4">
    <source>
        <dbReference type="ARBA" id="ARBA00023163"/>
    </source>
</evidence>
<keyword evidence="3" id="KW-0238">DNA-binding</keyword>
<reference evidence="7" key="1">
    <citation type="submission" date="2016-10" db="EMBL/GenBank/DDBJ databases">
        <authorList>
            <person name="Varghese N."/>
            <person name="Submissions S."/>
        </authorList>
    </citation>
    <scope>NUCLEOTIDE SEQUENCE [LARGE SCALE GENOMIC DNA]</scope>
    <source>
        <strain evidence="7">S6-262</strain>
    </source>
</reference>
<dbReference type="InterPro" id="IPR005119">
    <property type="entry name" value="LysR_subst-bd"/>
</dbReference>
<dbReference type="STRING" id="1166340.SAMN05192583_1049"/>
<dbReference type="GO" id="GO:0006351">
    <property type="term" value="P:DNA-templated transcription"/>
    <property type="evidence" value="ECO:0007669"/>
    <property type="project" value="TreeGrafter"/>
</dbReference>
<evidence type="ECO:0000259" key="5">
    <source>
        <dbReference type="PROSITE" id="PS50931"/>
    </source>
</evidence>
<dbReference type="InterPro" id="IPR036390">
    <property type="entry name" value="WH_DNA-bd_sf"/>
</dbReference>
<dbReference type="SUPFAM" id="SSF46785">
    <property type="entry name" value="Winged helix' DNA-binding domain"/>
    <property type="match status" value="1"/>
</dbReference>
<sequence>MDRLDAMRMIVAAVEQGSLSAAARRYGRSPAAATRALAVLERHTGCVLLLRSTRKLSLTPAGQHHVEVWRDVLARLDDGEIDATEANLQGQIVITAPELFGRLQVMPLVEEFLDTHPGVSARVLLVNRVVNLTGEGVDLAVRLAPLPDSTLKAIKVGDITTMFCASPSYLEKNGAPATPQDLADHECIGLNAEGDHDMWPIDAAQGRRSSARSSQVYTRLSTNSAAGALDAALRGRGIMCARSYQVAGHIAAGRLVPLLTDLDASPTPVHLVFPSSRSQKGVVRTFINYLVPVLRQQLRFGV</sequence>
<proteinExistence type="inferred from homology"/>
<gene>
    <name evidence="6" type="ORF">SAMN05192583_1049</name>
</gene>
<dbReference type="Pfam" id="PF00126">
    <property type="entry name" value="HTH_1"/>
    <property type="match status" value="1"/>
</dbReference>
<evidence type="ECO:0000256" key="2">
    <source>
        <dbReference type="ARBA" id="ARBA00023015"/>
    </source>
</evidence>
<dbReference type="Gene3D" id="1.10.10.10">
    <property type="entry name" value="Winged helix-like DNA-binding domain superfamily/Winged helix DNA-binding domain"/>
    <property type="match status" value="1"/>
</dbReference>
<evidence type="ECO:0000313" key="7">
    <source>
        <dbReference type="Proteomes" id="UP000199206"/>
    </source>
</evidence>
<dbReference type="InterPro" id="IPR036388">
    <property type="entry name" value="WH-like_DNA-bd_sf"/>
</dbReference>
<keyword evidence="7" id="KW-1185">Reference proteome</keyword>
<evidence type="ECO:0000313" key="6">
    <source>
        <dbReference type="EMBL" id="SEM73824.1"/>
    </source>
</evidence>
<dbReference type="Proteomes" id="UP000199206">
    <property type="component" value="Unassembled WGS sequence"/>
</dbReference>
<dbReference type="PANTHER" id="PTHR30537:SF5">
    <property type="entry name" value="HTH-TYPE TRANSCRIPTIONAL ACTIVATOR TTDR-RELATED"/>
    <property type="match status" value="1"/>
</dbReference>
<dbReference type="InterPro" id="IPR058163">
    <property type="entry name" value="LysR-type_TF_proteobact-type"/>
</dbReference>
<dbReference type="AlphaFoldDB" id="A0A1H8AV42"/>
<feature type="domain" description="HTH lysR-type" evidence="5">
    <location>
        <begin position="1"/>
        <end position="59"/>
    </location>
</feature>
<organism evidence="6 7">
    <name type="scientific">Sphingomonas gellani</name>
    <dbReference type="NCBI Taxonomy" id="1166340"/>
    <lineage>
        <taxon>Bacteria</taxon>
        <taxon>Pseudomonadati</taxon>
        <taxon>Pseudomonadota</taxon>
        <taxon>Alphaproteobacteria</taxon>
        <taxon>Sphingomonadales</taxon>
        <taxon>Sphingomonadaceae</taxon>
        <taxon>Sphingomonas</taxon>
    </lineage>
</organism>
<dbReference type="Gene3D" id="3.40.190.290">
    <property type="match status" value="1"/>
</dbReference>
<keyword evidence="2" id="KW-0805">Transcription regulation</keyword>
<dbReference type="GO" id="GO:0003700">
    <property type="term" value="F:DNA-binding transcription factor activity"/>
    <property type="evidence" value="ECO:0007669"/>
    <property type="project" value="InterPro"/>
</dbReference>
<keyword evidence="4" id="KW-0804">Transcription</keyword>
<comment type="similarity">
    <text evidence="1">Belongs to the LysR transcriptional regulatory family.</text>
</comment>
<dbReference type="PROSITE" id="PS50931">
    <property type="entry name" value="HTH_LYSR"/>
    <property type="match status" value="1"/>
</dbReference>
<dbReference type="InterPro" id="IPR000847">
    <property type="entry name" value="LysR_HTH_N"/>
</dbReference>
<dbReference type="Pfam" id="PF03466">
    <property type="entry name" value="LysR_substrate"/>
    <property type="match status" value="1"/>
</dbReference>
<dbReference type="SUPFAM" id="SSF53850">
    <property type="entry name" value="Periplasmic binding protein-like II"/>
    <property type="match status" value="1"/>
</dbReference>
<name>A0A1H8AV42_9SPHN</name>
<dbReference type="EMBL" id="FOCF01000002">
    <property type="protein sequence ID" value="SEM73824.1"/>
    <property type="molecule type" value="Genomic_DNA"/>
</dbReference>
<dbReference type="GO" id="GO:0043565">
    <property type="term" value="F:sequence-specific DNA binding"/>
    <property type="evidence" value="ECO:0007669"/>
    <property type="project" value="TreeGrafter"/>
</dbReference>
<dbReference type="RefSeq" id="WP_170841851.1">
    <property type="nucleotide sequence ID" value="NZ_FOCF01000002.1"/>
</dbReference>
<evidence type="ECO:0000256" key="1">
    <source>
        <dbReference type="ARBA" id="ARBA00009437"/>
    </source>
</evidence>
<dbReference type="PANTHER" id="PTHR30537">
    <property type="entry name" value="HTH-TYPE TRANSCRIPTIONAL REGULATOR"/>
    <property type="match status" value="1"/>
</dbReference>
<protein>
    <submittedName>
        <fullName evidence="6">Transcriptional regulator, LysR family</fullName>
    </submittedName>
</protein>
<evidence type="ECO:0000256" key="3">
    <source>
        <dbReference type="ARBA" id="ARBA00023125"/>
    </source>
</evidence>